<protein>
    <submittedName>
        <fullName evidence="1">Reverse transcriptase</fullName>
    </submittedName>
</protein>
<accession>A0A5B6U1J0</accession>
<dbReference type="AlphaFoldDB" id="A0A5B6U1J0"/>
<keyword evidence="1" id="KW-0548">Nucleotidyltransferase</keyword>
<dbReference type="Gene3D" id="3.60.10.10">
    <property type="entry name" value="Endonuclease/exonuclease/phosphatase"/>
    <property type="match status" value="1"/>
</dbReference>
<evidence type="ECO:0000313" key="1">
    <source>
        <dbReference type="EMBL" id="KAA3451689.1"/>
    </source>
</evidence>
<gene>
    <name evidence="1" type="ORF">EPI10_034574</name>
</gene>
<keyword evidence="2" id="KW-1185">Reference proteome</keyword>
<dbReference type="Proteomes" id="UP000325315">
    <property type="component" value="Unassembled WGS sequence"/>
</dbReference>
<comment type="caution">
    <text evidence="1">The sequence shown here is derived from an EMBL/GenBank/DDBJ whole genome shotgun (WGS) entry which is preliminary data.</text>
</comment>
<dbReference type="GO" id="GO:0003964">
    <property type="term" value="F:RNA-directed DNA polymerase activity"/>
    <property type="evidence" value="ECO:0007669"/>
    <property type="project" value="UniProtKB-KW"/>
</dbReference>
<dbReference type="SUPFAM" id="SSF56219">
    <property type="entry name" value="DNase I-like"/>
    <property type="match status" value="1"/>
</dbReference>
<dbReference type="InterPro" id="IPR036691">
    <property type="entry name" value="Endo/exonu/phosph_ase_sf"/>
</dbReference>
<sequence>MATFREVLEDCEMIDLGFSGQWYTWERGRLVSNNIRERLDRGVANLEWWDPFPGYVVSHLQHSFSNHCPIVVNTNGDGGMHVGRRQWQFRFNVDWILSPEIKFELNFEAHKEEIFWEQRERTNWLRLGEKNTAFFRRSASYCKKKNMVKGLEDESRILVTDIDEMSKMVADYFKDLFSSKEISDCDRLLASFSPCIMEELNRDLMAEFKAEEVVVATKSIAPLRHQLEGREACLDKGGKSGDVDLETQEQVGGILGVRISNNPEKYLGLLTMVGRRKKHAFVDIKERFVKLLNNWSLRFLSAGGKEVSLKSILQAILIYAMQCFKLSISLCRDLENLMCKFWWRNSKTNKGIHWCKRSDMCIPKAKGGLGFKDLATFNLALLAKQGWKIITQPHCLFVRVMKAKYFPKEKFMSAGLCSYPSYTWRSIWGARQLLEEGIGWRDGNVDAINIWNDIWLPGPGSGRIQCQNIYISYTVVSDVINKDTTTWKQDTILSLFGEEQMKSISFNPIGV</sequence>
<dbReference type="PANTHER" id="PTHR33116">
    <property type="entry name" value="REVERSE TRANSCRIPTASE ZINC-BINDING DOMAIN-CONTAINING PROTEIN-RELATED-RELATED"/>
    <property type="match status" value="1"/>
</dbReference>
<keyword evidence="1" id="KW-0695">RNA-directed DNA polymerase</keyword>
<proteinExistence type="predicted"/>
<dbReference type="OrthoDB" id="1064732at2759"/>
<keyword evidence="1" id="KW-0808">Transferase</keyword>
<organism evidence="1 2">
    <name type="scientific">Gossypium australe</name>
    <dbReference type="NCBI Taxonomy" id="47621"/>
    <lineage>
        <taxon>Eukaryota</taxon>
        <taxon>Viridiplantae</taxon>
        <taxon>Streptophyta</taxon>
        <taxon>Embryophyta</taxon>
        <taxon>Tracheophyta</taxon>
        <taxon>Spermatophyta</taxon>
        <taxon>Magnoliopsida</taxon>
        <taxon>eudicotyledons</taxon>
        <taxon>Gunneridae</taxon>
        <taxon>Pentapetalae</taxon>
        <taxon>rosids</taxon>
        <taxon>malvids</taxon>
        <taxon>Malvales</taxon>
        <taxon>Malvaceae</taxon>
        <taxon>Malvoideae</taxon>
        <taxon>Gossypium</taxon>
    </lineage>
</organism>
<reference evidence="2" key="1">
    <citation type="journal article" date="2019" name="Plant Biotechnol. J.">
        <title>Genome sequencing of the Australian wild diploid species Gossypium australe highlights disease resistance and delayed gland morphogenesis.</title>
        <authorList>
            <person name="Cai Y."/>
            <person name="Cai X."/>
            <person name="Wang Q."/>
            <person name="Wang P."/>
            <person name="Zhang Y."/>
            <person name="Cai C."/>
            <person name="Xu Y."/>
            <person name="Wang K."/>
            <person name="Zhou Z."/>
            <person name="Wang C."/>
            <person name="Geng S."/>
            <person name="Li B."/>
            <person name="Dong Q."/>
            <person name="Hou Y."/>
            <person name="Wang H."/>
            <person name="Ai P."/>
            <person name="Liu Z."/>
            <person name="Yi F."/>
            <person name="Sun M."/>
            <person name="An G."/>
            <person name="Cheng J."/>
            <person name="Zhang Y."/>
            <person name="Shi Q."/>
            <person name="Xie Y."/>
            <person name="Shi X."/>
            <person name="Chang Y."/>
            <person name="Huang F."/>
            <person name="Chen Y."/>
            <person name="Hong S."/>
            <person name="Mi L."/>
            <person name="Sun Q."/>
            <person name="Zhang L."/>
            <person name="Zhou B."/>
            <person name="Peng R."/>
            <person name="Zhang X."/>
            <person name="Liu F."/>
        </authorList>
    </citation>
    <scope>NUCLEOTIDE SEQUENCE [LARGE SCALE GENOMIC DNA]</scope>
    <source>
        <strain evidence="2">cv. PA1801</strain>
    </source>
</reference>
<evidence type="ECO:0000313" key="2">
    <source>
        <dbReference type="Proteomes" id="UP000325315"/>
    </source>
</evidence>
<dbReference type="PANTHER" id="PTHR33116:SF86">
    <property type="entry name" value="REVERSE TRANSCRIPTASE DOMAIN-CONTAINING PROTEIN"/>
    <property type="match status" value="1"/>
</dbReference>
<dbReference type="EMBL" id="SMMG02000070">
    <property type="protein sequence ID" value="KAA3451689.1"/>
    <property type="molecule type" value="Genomic_DNA"/>
</dbReference>
<name>A0A5B6U1J0_9ROSI</name>